<evidence type="ECO:0000313" key="2">
    <source>
        <dbReference type="Proteomes" id="UP000234503"/>
    </source>
</evidence>
<dbReference type="OrthoDB" id="6488871at2"/>
<dbReference type="AlphaFoldDB" id="A0A2N5DU47"/>
<sequence>MTTDRLASGAGSERVCFNYMEYLSASCKKQWRFVDAIYGVLPIFGLVLKSRAAPAQSRQEQLKELALQVVSTQVSDEVNVARLILLARQQGLQAVDICLPYALTPEQLAVVREECEQEDVVLVQHGECLTVTLTPARH</sequence>
<reference evidence="1 2" key="1">
    <citation type="submission" date="2017-12" db="EMBL/GenBank/DDBJ databases">
        <title>Characterization of six clinical isolates of Enterochimera gen. nov., a novel genus of the Yersiniaciae family and the three species Enterochimera arupensis sp. nov., Enterochimera coloradensis sp. nov, and Enterochimera californica sp. nov.</title>
        <authorList>
            <person name="Rossi A."/>
            <person name="Fisher M."/>
        </authorList>
    </citation>
    <scope>NUCLEOTIDE SEQUENCE [LARGE SCALE GENOMIC DNA]</scope>
    <source>
        <strain evidence="2">2016-Iso4</strain>
    </source>
</reference>
<keyword evidence="2" id="KW-1185">Reference proteome</keyword>
<protein>
    <submittedName>
        <fullName evidence="1">Uncharacterized protein</fullName>
    </submittedName>
</protein>
<comment type="caution">
    <text evidence="1">The sequence shown here is derived from an EMBL/GenBank/DDBJ whole genome shotgun (WGS) entry which is preliminary data.</text>
</comment>
<organism evidence="1 2">
    <name type="scientific">Chimaeribacter coloradensis</name>
    <dbReference type="NCBI Taxonomy" id="2060068"/>
    <lineage>
        <taxon>Bacteria</taxon>
        <taxon>Pseudomonadati</taxon>
        <taxon>Pseudomonadota</taxon>
        <taxon>Gammaproteobacteria</taxon>
        <taxon>Enterobacterales</taxon>
        <taxon>Yersiniaceae</taxon>
        <taxon>Chimaeribacter</taxon>
    </lineage>
</organism>
<gene>
    <name evidence="1" type="ORF">CYR32_19015</name>
</gene>
<dbReference type="RefSeq" id="WP_101826694.1">
    <property type="nucleotide sequence ID" value="NZ_PJZH01000032.1"/>
</dbReference>
<proteinExistence type="predicted"/>
<dbReference type="Proteomes" id="UP000234503">
    <property type="component" value="Unassembled WGS sequence"/>
</dbReference>
<accession>A0A2N5DU47</accession>
<evidence type="ECO:0000313" key="1">
    <source>
        <dbReference type="EMBL" id="PLR30299.1"/>
    </source>
</evidence>
<name>A0A2N5DU47_9GAMM</name>
<dbReference type="EMBL" id="PJZH01000032">
    <property type="protein sequence ID" value="PLR30299.1"/>
    <property type="molecule type" value="Genomic_DNA"/>
</dbReference>